<proteinExistence type="predicted"/>
<evidence type="ECO:0000313" key="2">
    <source>
        <dbReference type="Proteomes" id="UP001204144"/>
    </source>
</evidence>
<dbReference type="EMBL" id="RJUF01000008">
    <property type="protein sequence ID" value="MCP9762286.1"/>
    <property type="molecule type" value="Genomic_DNA"/>
</dbReference>
<evidence type="ECO:0000313" key="1">
    <source>
        <dbReference type="EMBL" id="MCP9762286.1"/>
    </source>
</evidence>
<keyword evidence="2" id="KW-1185">Reference proteome</keyword>
<dbReference type="Proteomes" id="UP001204144">
    <property type="component" value="Unassembled WGS sequence"/>
</dbReference>
<organism evidence="1 2">
    <name type="scientific">Lacihabitans soyangensis</name>
    <dbReference type="NCBI Taxonomy" id="869394"/>
    <lineage>
        <taxon>Bacteria</taxon>
        <taxon>Pseudomonadati</taxon>
        <taxon>Bacteroidota</taxon>
        <taxon>Cytophagia</taxon>
        <taxon>Cytophagales</taxon>
        <taxon>Leadbetterellaceae</taxon>
        <taxon>Lacihabitans</taxon>
    </lineage>
</organism>
<comment type="caution">
    <text evidence="1">The sequence shown here is derived from an EMBL/GenBank/DDBJ whole genome shotgun (WGS) entry which is preliminary data.</text>
</comment>
<gene>
    <name evidence="1" type="ORF">EGI31_04915</name>
</gene>
<dbReference type="AlphaFoldDB" id="A0AAE3H1H9"/>
<reference evidence="1 2" key="1">
    <citation type="submission" date="2018-11" db="EMBL/GenBank/DDBJ databases">
        <title>Novel bacteria species description.</title>
        <authorList>
            <person name="Han J.-H."/>
        </authorList>
    </citation>
    <scope>NUCLEOTIDE SEQUENCE [LARGE SCALE GENOMIC DNA]</scope>
    <source>
        <strain evidence="1 2">KCTC23259</strain>
    </source>
</reference>
<dbReference type="RefSeq" id="WP_255036043.1">
    <property type="nucleotide sequence ID" value="NZ_RJUF01000008.1"/>
</dbReference>
<sequence>MHQNQSEKTAISPEIEYLASILEDRFKIIENHFLKPPEPRIPETAQPSEVCKKMGWSRSKFEEFKRAGLFRTEKIGGKIYVSTADLRKLFPKDFF</sequence>
<accession>A0AAE3H1H9</accession>
<protein>
    <submittedName>
        <fullName evidence="1">Uncharacterized protein</fullName>
    </submittedName>
</protein>
<name>A0AAE3H1H9_9BACT</name>